<evidence type="ECO:0000256" key="6">
    <source>
        <dbReference type="ARBA" id="ARBA00022692"/>
    </source>
</evidence>
<accession>A0AAE1NVD7</accession>
<comment type="caution">
    <text evidence="15">The sequence shown here is derived from an EMBL/GenBank/DDBJ whole genome shotgun (WGS) entry which is preliminary data.</text>
</comment>
<dbReference type="EC" id="2.4.1.-" evidence="12"/>
<protein>
    <recommendedName>
        <fullName evidence="12">Fucosyltransferase</fullName>
        <ecNumber evidence="12">2.4.1.-</ecNumber>
    </recommendedName>
</protein>
<keyword evidence="7" id="KW-0735">Signal-anchor</keyword>
<dbReference type="InterPro" id="IPR055270">
    <property type="entry name" value="Glyco_tran_10_C"/>
</dbReference>
<dbReference type="Pfam" id="PF17039">
    <property type="entry name" value="Glyco_tran_10_N"/>
    <property type="match status" value="1"/>
</dbReference>
<keyword evidence="8" id="KW-1133">Transmembrane helix</keyword>
<evidence type="ECO:0000313" key="15">
    <source>
        <dbReference type="EMBL" id="KAK4295795.1"/>
    </source>
</evidence>
<keyword evidence="10" id="KW-0472">Membrane</keyword>
<dbReference type="GO" id="GO:0032580">
    <property type="term" value="C:Golgi cisterna membrane"/>
    <property type="evidence" value="ECO:0007669"/>
    <property type="project" value="UniProtKB-SubCell"/>
</dbReference>
<keyword evidence="9 12" id="KW-0333">Golgi apparatus</keyword>
<dbReference type="Pfam" id="PF00852">
    <property type="entry name" value="Glyco_transf_10"/>
    <property type="match status" value="1"/>
</dbReference>
<name>A0AAE1NVD7_9EUCA</name>
<dbReference type="InterPro" id="IPR038577">
    <property type="entry name" value="GT10-like_C_sf"/>
</dbReference>
<reference evidence="15" key="1">
    <citation type="submission" date="2023-11" db="EMBL/GenBank/DDBJ databases">
        <title>Genome assemblies of two species of porcelain crab, Petrolisthes cinctipes and Petrolisthes manimaculis (Anomura: Porcellanidae).</title>
        <authorList>
            <person name="Angst P."/>
        </authorList>
    </citation>
    <scope>NUCLEOTIDE SEQUENCE</scope>
    <source>
        <strain evidence="15">PB745_02</strain>
        <tissue evidence="15">Gill</tissue>
    </source>
</reference>
<dbReference type="EMBL" id="JAWZYT010003995">
    <property type="protein sequence ID" value="KAK4295795.1"/>
    <property type="molecule type" value="Genomic_DNA"/>
</dbReference>
<evidence type="ECO:0000256" key="8">
    <source>
        <dbReference type="ARBA" id="ARBA00022989"/>
    </source>
</evidence>
<evidence type="ECO:0000259" key="13">
    <source>
        <dbReference type="Pfam" id="PF00852"/>
    </source>
</evidence>
<evidence type="ECO:0000256" key="4">
    <source>
        <dbReference type="ARBA" id="ARBA00022676"/>
    </source>
</evidence>
<organism evidence="15 16">
    <name type="scientific">Petrolisthes manimaculis</name>
    <dbReference type="NCBI Taxonomy" id="1843537"/>
    <lineage>
        <taxon>Eukaryota</taxon>
        <taxon>Metazoa</taxon>
        <taxon>Ecdysozoa</taxon>
        <taxon>Arthropoda</taxon>
        <taxon>Crustacea</taxon>
        <taxon>Multicrustacea</taxon>
        <taxon>Malacostraca</taxon>
        <taxon>Eumalacostraca</taxon>
        <taxon>Eucarida</taxon>
        <taxon>Decapoda</taxon>
        <taxon>Pleocyemata</taxon>
        <taxon>Anomura</taxon>
        <taxon>Galatheoidea</taxon>
        <taxon>Porcellanidae</taxon>
        <taxon>Petrolisthes</taxon>
    </lineage>
</organism>
<dbReference type="PANTHER" id="PTHR48438:SF1">
    <property type="entry name" value="ALPHA-(1,3)-FUCOSYLTRANSFERASE C-RELATED"/>
    <property type="match status" value="1"/>
</dbReference>
<evidence type="ECO:0000313" key="16">
    <source>
        <dbReference type="Proteomes" id="UP001292094"/>
    </source>
</evidence>
<keyword evidence="11" id="KW-0325">Glycoprotein</keyword>
<dbReference type="Gene3D" id="3.30.559.10">
    <property type="entry name" value="Chloramphenicol acetyltransferase-like domain"/>
    <property type="match status" value="1"/>
</dbReference>
<dbReference type="PANTHER" id="PTHR48438">
    <property type="entry name" value="ALPHA-(1,3)-FUCOSYLTRANSFERASE C-RELATED"/>
    <property type="match status" value="1"/>
</dbReference>
<feature type="domain" description="Fucosyltransferase C-terminal" evidence="13">
    <location>
        <begin position="657"/>
        <end position="839"/>
    </location>
</feature>
<dbReference type="InterPro" id="IPR001503">
    <property type="entry name" value="Glyco_trans_10"/>
</dbReference>
<dbReference type="SUPFAM" id="SSF52777">
    <property type="entry name" value="CoA-dependent acyltransferases"/>
    <property type="match status" value="2"/>
</dbReference>
<dbReference type="InterPro" id="IPR023213">
    <property type="entry name" value="CAT-like_dom_sf"/>
</dbReference>
<sequence length="872" mass="100428">MVCEGDGGQGWVREATPIEVVFDSVCREESLLVVYKVAVSSSTSLSHQRVKQALTHLYRKVPSLRVCLKEREDGVKWFKEMSAENNIDFEVKTESSVEEVAQELNTYKYNSSEGPLWCVRLVPVAESVVYHPTRFSSFCGDLQTDFPHCYYFMFGFNHCMGDGHSYRNIIGHFISILDDVLSGTSISDQEQLGKFVLNEVFDETLNTHMFEMMNDPALKHKYVEESQKGQPEKPLLEMLVPSPLHGPDRKTLLISQAFDSDVTDKFMRQCKEHQISVNSGLTAAGILGFVQLLSEEGIDQDTYSVSTAHLINVRRFWDPVKVKDNLGCYIGLIGRHFTQTPKTVSNNEEFWTFAKGVHTDFYNNLNSSDVLYRLAFAHVCLRLQEPHLDRDLTFNTLGNLTSTFAGRKHLHVTHFVNTSSIHNTPIVWDHISCTIRGRLLHSIKYNSGLVSGETVRRYMDHMYTPDAISEFYDQSFVPLLEAFRQSASQQSQAQPSHQSPRFRSGRVPLVVIYLDKIFVMSGWYREHMRDIHEARCPLPCKVTTDRTKTRMADAVLVHLLSIKSREKLLEDLTPRDPTQPWIMFEPETPFNGNVFFFNQYHTLNGIFNRTMHYRRDSDIQLLHGFIVRRGEEVNVLPPAWRRPPLLHDHNTNYTSRHLAVAFISNCNDHSWRLKYIHALQDHTGSSVHVVGKCGTIKCGQSMYAFHGYRVDLDQCLSQAGHNYLFYLAFENALCEDYVTEKLYNLMYYPIVPVVYGAADYTKILPPHSYINAMDYKPQQLAQRLLYLASHIEEYKEYLAWRQYYQPSTVGGSRILCDLCTKLHDQDLYRYNVVQDFKDWYVTKAKCSSGVNTTYTTNNNNNNNNTVNTRSIV</sequence>
<evidence type="ECO:0000256" key="5">
    <source>
        <dbReference type="ARBA" id="ARBA00022679"/>
    </source>
</evidence>
<comment type="subcellular location">
    <subcellularLocation>
        <location evidence="1 12">Golgi apparatus</location>
        <location evidence="1 12">Golgi stack membrane</location>
        <topology evidence="1 12">Single-pass type II membrane protein</topology>
    </subcellularLocation>
</comment>
<evidence type="ECO:0000256" key="3">
    <source>
        <dbReference type="ARBA" id="ARBA00008919"/>
    </source>
</evidence>
<evidence type="ECO:0000256" key="9">
    <source>
        <dbReference type="ARBA" id="ARBA00023034"/>
    </source>
</evidence>
<dbReference type="SUPFAM" id="SSF53756">
    <property type="entry name" value="UDP-Glycosyltransferase/glycogen phosphorylase"/>
    <property type="match status" value="1"/>
</dbReference>
<evidence type="ECO:0000256" key="12">
    <source>
        <dbReference type="RuleBase" id="RU003832"/>
    </source>
</evidence>
<dbReference type="GO" id="GO:0008417">
    <property type="term" value="F:fucosyltransferase activity"/>
    <property type="evidence" value="ECO:0007669"/>
    <property type="project" value="InterPro"/>
</dbReference>
<proteinExistence type="inferred from homology"/>
<keyword evidence="16" id="KW-1185">Reference proteome</keyword>
<evidence type="ECO:0000259" key="14">
    <source>
        <dbReference type="Pfam" id="PF17039"/>
    </source>
</evidence>
<gene>
    <name evidence="15" type="ORF">Pmani_031666</name>
</gene>
<keyword evidence="5 12" id="KW-0808">Transferase</keyword>
<evidence type="ECO:0000256" key="2">
    <source>
        <dbReference type="ARBA" id="ARBA00004922"/>
    </source>
</evidence>
<evidence type="ECO:0000256" key="10">
    <source>
        <dbReference type="ARBA" id="ARBA00023136"/>
    </source>
</evidence>
<keyword evidence="6 12" id="KW-0812">Transmembrane</keyword>
<evidence type="ECO:0000256" key="7">
    <source>
        <dbReference type="ARBA" id="ARBA00022968"/>
    </source>
</evidence>
<keyword evidence="4 12" id="KW-0328">Glycosyltransferase</keyword>
<comment type="similarity">
    <text evidence="3 12">Belongs to the glycosyltransferase 10 family.</text>
</comment>
<comment type="pathway">
    <text evidence="2">Protein modification; protein glycosylation.</text>
</comment>
<evidence type="ECO:0000256" key="1">
    <source>
        <dbReference type="ARBA" id="ARBA00004447"/>
    </source>
</evidence>
<feature type="domain" description="Fucosyltransferase N-terminal" evidence="14">
    <location>
        <begin position="539"/>
        <end position="622"/>
    </location>
</feature>
<evidence type="ECO:0000256" key="11">
    <source>
        <dbReference type="ARBA" id="ARBA00023180"/>
    </source>
</evidence>
<dbReference type="Proteomes" id="UP001292094">
    <property type="component" value="Unassembled WGS sequence"/>
</dbReference>
<dbReference type="AlphaFoldDB" id="A0AAE1NVD7"/>
<dbReference type="InterPro" id="IPR031481">
    <property type="entry name" value="Glyco_tran_10_N"/>
</dbReference>
<dbReference type="Gene3D" id="3.40.50.11660">
    <property type="entry name" value="Glycosyl transferase family 10, C-terminal domain"/>
    <property type="match status" value="1"/>
</dbReference>